<evidence type="ECO:0000313" key="2">
    <source>
        <dbReference type="Proteomes" id="UP000032142"/>
    </source>
</evidence>
<name>A0A0B0PNA2_GOSAR</name>
<proteinExistence type="predicted"/>
<reference evidence="2" key="1">
    <citation type="submission" date="2014-09" db="EMBL/GenBank/DDBJ databases">
        <authorList>
            <person name="Mudge J."/>
            <person name="Ramaraj T."/>
            <person name="Lindquist I.E."/>
            <person name="Bharti A.K."/>
            <person name="Sundararajan A."/>
            <person name="Cameron C.T."/>
            <person name="Woodward J.E."/>
            <person name="May G.D."/>
            <person name="Brubaker C."/>
            <person name="Broadhvest J."/>
            <person name="Wilkins T.A."/>
        </authorList>
    </citation>
    <scope>NUCLEOTIDE SEQUENCE</scope>
    <source>
        <strain evidence="2">cv. AKA8401</strain>
    </source>
</reference>
<accession>A0A0B0PNA2</accession>
<dbReference type="Proteomes" id="UP000032142">
    <property type="component" value="Unassembled WGS sequence"/>
</dbReference>
<dbReference type="AlphaFoldDB" id="A0A0B0PNA2"/>
<sequence length="30" mass="3519">MPRLYMLIRKVALSAYATITLFTGRNKFDK</sequence>
<dbReference type="EMBL" id="KN435946">
    <property type="protein sequence ID" value="KHG26302.1"/>
    <property type="molecule type" value="Genomic_DNA"/>
</dbReference>
<protein>
    <submittedName>
        <fullName evidence="1">Uncharacterized protein</fullName>
    </submittedName>
</protein>
<evidence type="ECO:0000313" key="1">
    <source>
        <dbReference type="EMBL" id="KHG26302.1"/>
    </source>
</evidence>
<gene>
    <name evidence="1" type="ORF">F383_08245</name>
</gene>
<organism evidence="1 2">
    <name type="scientific">Gossypium arboreum</name>
    <name type="common">Tree cotton</name>
    <name type="synonym">Gossypium nanking</name>
    <dbReference type="NCBI Taxonomy" id="29729"/>
    <lineage>
        <taxon>Eukaryota</taxon>
        <taxon>Viridiplantae</taxon>
        <taxon>Streptophyta</taxon>
        <taxon>Embryophyta</taxon>
        <taxon>Tracheophyta</taxon>
        <taxon>Spermatophyta</taxon>
        <taxon>Magnoliopsida</taxon>
        <taxon>eudicotyledons</taxon>
        <taxon>Gunneridae</taxon>
        <taxon>Pentapetalae</taxon>
        <taxon>rosids</taxon>
        <taxon>malvids</taxon>
        <taxon>Malvales</taxon>
        <taxon>Malvaceae</taxon>
        <taxon>Malvoideae</taxon>
        <taxon>Gossypium</taxon>
    </lineage>
</organism>
<keyword evidence="2" id="KW-1185">Reference proteome</keyword>